<evidence type="ECO:0000313" key="1">
    <source>
        <dbReference type="EMBL" id="ANJ76586.1"/>
    </source>
</evidence>
<dbReference type="EMBL" id="CP016024">
    <property type="protein sequence ID" value="ANJ76586.1"/>
    <property type="molecule type" value="Genomic_DNA"/>
</dbReference>
<sequence length="90" mass="9955">MNACELISVFSAAVVLILLLAVASAPAQGRHFYAYAQCQRVIDTNGLEREHWSLATFRANTLIGRTVGRIYIALAHVRFAHMKRAGTVVR</sequence>
<name>A0A192A8I5_9RALS</name>
<geneLocation type="plasmid" evidence="2">
    <name>pri-1</name>
</geneLocation>
<accession>A0A192A8I5</accession>
<keyword evidence="2" id="KW-1185">Reference proteome</keyword>
<proteinExistence type="predicted"/>
<keyword evidence="1" id="KW-0614">Plasmid</keyword>
<dbReference type="AlphaFoldDB" id="A0A192A8I5"/>
<evidence type="ECO:0000313" key="2">
    <source>
        <dbReference type="Proteomes" id="UP000078572"/>
    </source>
</evidence>
<protein>
    <submittedName>
        <fullName evidence="1">Uncharacterized protein</fullName>
    </submittedName>
</protein>
<organism evidence="1 2">
    <name type="scientific">Ralstonia insidiosa</name>
    <dbReference type="NCBI Taxonomy" id="190721"/>
    <lineage>
        <taxon>Bacteria</taxon>
        <taxon>Pseudomonadati</taxon>
        <taxon>Pseudomonadota</taxon>
        <taxon>Betaproteobacteria</taxon>
        <taxon>Burkholderiales</taxon>
        <taxon>Burkholderiaceae</taxon>
        <taxon>Ralstonia</taxon>
    </lineage>
</organism>
<dbReference type="Proteomes" id="UP000078572">
    <property type="component" value="Plasmid pRI-1"/>
</dbReference>
<reference evidence="2" key="1">
    <citation type="submission" date="2016-06" db="EMBL/GenBank/DDBJ databases">
        <authorList>
            <person name="Xu Y."/>
            <person name="Nagy A."/>
            <person name="Yan X."/>
            <person name="Kim S.W."/>
            <person name="Haley B."/>
            <person name="Liu N.T."/>
            <person name="Nou X."/>
        </authorList>
    </citation>
    <scope>NUCLEOTIDE SEQUENCE [LARGE SCALE GENOMIC DNA]</scope>
    <source>
        <strain evidence="2">ATCC 49129</strain>
        <plasmid evidence="2">pri-1</plasmid>
    </source>
</reference>
<gene>
    <name evidence="1" type="ORF">A9Y76_28630</name>
</gene>